<name>A0ABQ1R598_9FLAO</name>
<keyword evidence="1" id="KW-1133">Transmembrane helix</keyword>
<evidence type="ECO:0000313" key="4">
    <source>
        <dbReference type="Proteomes" id="UP000625780"/>
    </source>
</evidence>
<evidence type="ECO:0000256" key="1">
    <source>
        <dbReference type="SAM" id="Phobius"/>
    </source>
</evidence>
<sequence length="113" mass="13514">MESTRTTAYQRAVEKVKRIKGFYKHLTAYLIVNTIIVWEGLKGIELLEMKMSDVDPAFLEWLFYNVFSVPVLWGIGLIIHALRVFGPNMKFVKDWEERQIRKWMERDNFSQRT</sequence>
<accession>A0ABQ1R598</accession>
<keyword evidence="1" id="KW-0472">Membrane</keyword>
<keyword evidence="4" id="KW-1185">Reference proteome</keyword>
<dbReference type="Proteomes" id="UP000625780">
    <property type="component" value="Unassembled WGS sequence"/>
</dbReference>
<keyword evidence="1" id="KW-0812">Transmembrane</keyword>
<dbReference type="EMBL" id="BMFH01000002">
    <property type="protein sequence ID" value="GGD58668.1"/>
    <property type="molecule type" value="Genomic_DNA"/>
</dbReference>
<proteinExistence type="predicted"/>
<dbReference type="RefSeq" id="WP_188371227.1">
    <property type="nucleotide sequence ID" value="NZ_BMFH01000002.1"/>
</dbReference>
<organism evidence="3 4">
    <name type="scientific">Muriicola marianensis</name>
    <dbReference type="NCBI Taxonomy" id="1324801"/>
    <lineage>
        <taxon>Bacteria</taxon>
        <taxon>Pseudomonadati</taxon>
        <taxon>Bacteroidota</taxon>
        <taxon>Flavobacteriia</taxon>
        <taxon>Flavobacteriales</taxon>
        <taxon>Flavobacteriaceae</taxon>
        <taxon>Muriicola</taxon>
    </lineage>
</organism>
<feature type="domain" description="2TM" evidence="2">
    <location>
        <begin position="10"/>
        <end position="105"/>
    </location>
</feature>
<evidence type="ECO:0000313" key="3">
    <source>
        <dbReference type="EMBL" id="GGD58668.1"/>
    </source>
</evidence>
<protein>
    <recommendedName>
        <fullName evidence="2">2TM domain-containing protein</fullName>
    </recommendedName>
</protein>
<feature type="transmembrane region" description="Helical" evidence="1">
    <location>
        <begin position="61"/>
        <end position="85"/>
    </location>
</feature>
<dbReference type="Pfam" id="PF13239">
    <property type="entry name" value="2TM"/>
    <property type="match status" value="1"/>
</dbReference>
<gene>
    <name evidence="3" type="ORF">GCM10011361_26290</name>
</gene>
<feature type="transmembrane region" description="Helical" evidence="1">
    <location>
        <begin position="21"/>
        <end position="41"/>
    </location>
</feature>
<evidence type="ECO:0000259" key="2">
    <source>
        <dbReference type="Pfam" id="PF13239"/>
    </source>
</evidence>
<dbReference type="InterPro" id="IPR025698">
    <property type="entry name" value="2TM_dom"/>
</dbReference>
<reference evidence="4" key="1">
    <citation type="journal article" date="2019" name="Int. J. Syst. Evol. Microbiol.">
        <title>The Global Catalogue of Microorganisms (GCM) 10K type strain sequencing project: providing services to taxonomists for standard genome sequencing and annotation.</title>
        <authorList>
            <consortium name="The Broad Institute Genomics Platform"/>
            <consortium name="The Broad Institute Genome Sequencing Center for Infectious Disease"/>
            <person name="Wu L."/>
            <person name="Ma J."/>
        </authorList>
    </citation>
    <scope>NUCLEOTIDE SEQUENCE [LARGE SCALE GENOMIC DNA]</scope>
    <source>
        <strain evidence="4">CGMCC 1.12606</strain>
    </source>
</reference>
<comment type="caution">
    <text evidence="3">The sequence shown here is derived from an EMBL/GenBank/DDBJ whole genome shotgun (WGS) entry which is preliminary data.</text>
</comment>